<dbReference type="OrthoDB" id="10423607at2759"/>
<dbReference type="GeneID" id="28832765"/>
<keyword evidence="2" id="KW-1185">Reference proteome</keyword>
<evidence type="ECO:0000313" key="2">
    <source>
        <dbReference type="Proteomes" id="UP000070700"/>
    </source>
</evidence>
<dbReference type="KEGG" id="psco:LY89DRAFT_787078"/>
<dbReference type="Proteomes" id="UP000070700">
    <property type="component" value="Unassembled WGS sequence"/>
</dbReference>
<protein>
    <submittedName>
        <fullName evidence="1">Uncharacterized protein</fullName>
    </submittedName>
</protein>
<dbReference type="RefSeq" id="XP_018065029.1">
    <property type="nucleotide sequence ID" value="XM_018223039.1"/>
</dbReference>
<gene>
    <name evidence="1" type="ORF">LY89DRAFT_787078</name>
</gene>
<proteinExistence type="predicted"/>
<reference evidence="1 2" key="1">
    <citation type="submission" date="2015-10" db="EMBL/GenBank/DDBJ databases">
        <title>Full genome of DAOMC 229536 Phialocephala scopiformis, a fungal endophyte of spruce producing the potent anti-insectan compound rugulosin.</title>
        <authorList>
            <consortium name="DOE Joint Genome Institute"/>
            <person name="Walker A.K."/>
            <person name="Frasz S.L."/>
            <person name="Seifert K.A."/>
            <person name="Miller J.D."/>
            <person name="Mondo S.J."/>
            <person name="Labutti K."/>
            <person name="Lipzen A."/>
            <person name="Dockter R."/>
            <person name="Kennedy M."/>
            <person name="Grigoriev I.V."/>
            <person name="Spatafora J.W."/>
        </authorList>
    </citation>
    <scope>NUCLEOTIDE SEQUENCE [LARGE SCALE GENOMIC DNA]</scope>
    <source>
        <strain evidence="1 2">CBS 120377</strain>
    </source>
</reference>
<evidence type="ECO:0000313" key="1">
    <source>
        <dbReference type="EMBL" id="KUJ10674.1"/>
    </source>
</evidence>
<dbReference type="AlphaFoldDB" id="A0A194WSL3"/>
<dbReference type="InParanoid" id="A0A194WSL3"/>
<sequence length="90" mass="9533">MQPRYSNYAIGFIFAMSISTATPAPLPISWSASSFSTAVEGLVTGYTEHIQKEYGTVPNMLGDGKMVGLVNVQVGSEGTDVYIGGKRIGL</sequence>
<name>A0A194WSL3_MOLSC</name>
<organism evidence="1 2">
    <name type="scientific">Mollisia scopiformis</name>
    <name type="common">Conifer needle endophyte fungus</name>
    <name type="synonym">Phialocephala scopiformis</name>
    <dbReference type="NCBI Taxonomy" id="149040"/>
    <lineage>
        <taxon>Eukaryota</taxon>
        <taxon>Fungi</taxon>
        <taxon>Dikarya</taxon>
        <taxon>Ascomycota</taxon>
        <taxon>Pezizomycotina</taxon>
        <taxon>Leotiomycetes</taxon>
        <taxon>Helotiales</taxon>
        <taxon>Mollisiaceae</taxon>
        <taxon>Mollisia</taxon>
    </lineage>
</organism>
<dbReference type="EMBL" id="KQ947428">
    <property type="protein sequence ID" value="KUJ10674.1"/>
    <property type="molecule type" value="Genomic_DNA"/>
</dbReference>
<accession>A0A194WSL3</accession>